<dbReference type="Gene3D" id="3.30.1240.10">
    <property type="match status" value="1"/>
</dbReference>
<dbReference type="Gene3D" id="3.40.50.1000">
    <property type="entry name" value="HAD superfamily/HAD-like"/>
    <property type="match status" value="1"/>
</dbReference>
<sequence>MAAVKMRQPSEAGGIMRVKLIVCDVDGTLIDHSETVIPELIQIVDQCRNEHIYFSLASGRTKELIEDIRLKLHVTEPYIAANGACVFVDDTCVLMKGFCAEPIRDIINDANRAGLTVTCSDAYQERALSVTDYVTEHRKLGNRFKQLLDYRAVDWKEQKFVKIMFMDEHRTGKIERIRMALKPYSSQYWITTYSDVAVELGPVQCNKATGVRELAGLMGIGMEDVMACGDFTNDLEMIREAGIGVAVANANEILKSSADYVAASACACGVIEAVKKFCLTGNGVP</sequence>
<protein>
    <submittedName>
        <fullName evidence="1">HAD family phosphatase</fullName>
    </submittedName>
</protein>
<dbReference type="InterPro" id="IPR036412">
    <property type="entry name" value="HAD-like_sf"/>
</dbReference>
<evidence type="ECO:0000313" key="2">
    <source>
        <dbReference type="Proteomes" id="UP000263014"/>
    </source>
</evidence>
<dbReference type="GO" id="GO:0016791">
    <property type="term" value="F:phosphatase activity"/>
    <property type="evidence" value="ECO:0007669"/>
    <property type="project" value="TreeGrafter"/>
</dbReference>
<dbReference type="GO" id="GO:0000287">
    <property type="term" value="F:magnesium ion binding"/>
    <property type="evidence" value="ECO:0007669"/>
    <property type="project" value="TreeGrafter"/>
</dbReference>
<dbReference type="GO" id="GO:0005829">
    <property type="term" value="C:cytosol"/>
    <property type="evidence" value="ECO:0007669"/>
    <property type="project" value="TreeGrafter"/>
</dbReference>
<name>A0A374NZM8_9FIRM</name>
<dbReference type="AlphaFoldDB" id="A0A374NZM8"/>
<dbReference type="InterPro" id="IPR006379">
    <property type="entry name" value="HAD-SF_hydro_IIB"/>
</dbReference>
<comment type="caution">
    <text evidence="1">The sequence shown here is derived from an EMBL/GenBank/DDBJ whole genome shotgun (WGS) entry which is preliminary data.</text>
</comment>
<dbReference type="SFLD" id="SFLDS00003">
    <property type="entry name" value="Haloacid_Dehalogenase"/>
    <property type="match status" value="1"/>
</dbReference>
<reference evidence="1 2" key="1">
    <citation type="submission" date="2018-08" db="EMBL/GenBank/DDBJ databases">
        <title>A genome reference for cultivated species of the human gut microbiota.</title>
        <authorList>
            <person name="Zou Y."/>
            <person name="Xue W."/>
            <person name="Luo G."/>
        </authorList>
    </citation>
    <scope>NUCLEOTIDE SEQUENCE [LARGE SCALE GENOMIC DNA]</scope>
    <source>
        <strain evidence="1 2">TM09-12</strain>
    </source>
</reference>
<organism evidence="1 2">
    <name type="scientific">Hungatella hathewayi</name>
    <dbReference type="NCBI Taxonomy" id="154046"/>
    <lineage>
        <taxon>Bacteria</taxon>
        <taxon>Bacillati</taxon>
        <taxon>Bacillota</taxon>
        <taxon>Clostridia</taxon>
        <taxon>Lachnospirales</taxon>
        <taxon>Lachnospiraceae</taxon>
        <taxon>Hungatella</taxon>
    </lineage>
</organism>
<dbReference type="PANTHER" id="PTHR10000:SF8">
    <property type="entry name" value="HAD SUPERFAMILY HYDROLASE-LIKE, TYPE 3"/>
    <property type="match status" value="1"/>
</dbReference>
<proteinExistence type="predicted"/>
<dbReference type="SUPFAM" id="SSF56784">
    <property type="entry name" value="HAD-like"/>
    <property type="match status" value="1"/>
</dbReference>
<dbReference type="Proteomes" id="UP000263014">
    <property type="component" value="Unassembled WGS sequence"/>
</dbReference>
<evidence type="ECO:0000313" key="1">
    <source>
        <dbReference type="EMBL" id="RGI97809.1"/>
    </source>
</evidence>
<gene>
    <name evidence="1" type="ORF">DXD79_26990</name>
</gene>
<dbReference type="NCBIfam" id="TIGR01484">
    <property type="entry name" value="HAD-SF-IIB"/>
    <property type="match status" value="1"/>
</dbReference>
<accession>A0A374NZM8</accession>
<dbReference type="PANTHER" id="PTHR10000">
    <property type="entry name" value="PHOSPHOSERINE PHOSPHATASE"/>
    <property type="match status" value="1"/>
</dbReference>
<dbReference type="EMBL" id="QSON01000018">
    <property type="protein sequence ID" value="RGI97809.1"/>
    <property type="molecule type" value="Genomic_DNA"/>
</dbReference>
<dbReference type="InterPro" id="IPR023214">
    <property type="entry name" value="HAD_sf"/>
</dbReference>
<dbReference type="Pfam" id="PF08282">
    <property type="entry name" value="Hydrolase_3"/>
    <property type="match status" value="1"/>
</dbReference>
<dbReference type="SFLD" id="SFLDG01140">
    <property type="entry name" value="C2.B:_Phosphomannomutase_and_P"/>
    <property type="match status" value="1"/>
</dbReference>